<dbReference type="GO" id="GO:0003700">
    <property type="term" value="F:DNA-binding transcription factor activity"/>
    <property type="evidence" value="ECO:0007669"/>
    <property type="project" value="TreeGrafter"/>
</dbReference>
<evidence type="ECO:0000259" key="5">
    <source>
        <dbReference type="PROSITE" id="PS50977"/>
    </source>
</evidence>
<organism evidence="6 7">
    <name type="scientific">Nonomuraea fuscirosea</name>
    <dbReference type="NCBI Taxonomy" id="1291556"/>
    <lineage>
        <taxon>Bacteria</taxon>
        <taxon>Bacillati</taxon>
        <taxon>Actinomycetota</taxon>
        <taxon>Actinomycetes</taxon>
        <taxon>Streptosporangiales</taxon>
        <taxon>Streptosporangiaceae</taxon>
        <taxon>Nonomuraea</taxon>
    </lineage>
</organism>
<evidence type="ECO:0000256" key="4">
    <source>
        <dbReference type="PROSITE-ProRule" id="PRU00335"/>
    </source>
</evidence>
<dbReference type="RefSeq" id="WP_106250871.1">
    <property type="nucleotide sequence ID" value="NZ_PVNG01000028.1"/>
</dbReference>
<keyword evidence="1" id="KW-0805">Transcription regulation</keyword>
<feature type="domain" description="HTH tetR-type" evidence="5">
    <location>
        <begin position="44"/>
        <end position="103"/>
    </location>
</feature>
<keyword evidence="2 4" id="KW-0238">DNA-binding</keyword>
<name>A0A2T0M6Z8_9ACTN</name>
<dbReference type="SUPFAM" id="SSF46689">
    <property type="entry name" value="Homeodomain-like"/>
    <property type="match status" value="1"/>
</dbReference>
<evidence type="ECO:0000313" key="7">
    <source>
        <dbReference type="Proteomes" id="UP000238312"/>
    </source>
</evidence>
<dbReference type="Gene3D" id="1.10.357.10">
    <property type="entry name" value="Tetracycline Repressor, domain 2"/>
    <property type="match status" value="1"/>
</dbReference>
<dbReference type="Proteomes" id="UP000238312">
    <property type="component" value="Unassembled WGS sequence"/>
</dbReference>
<keyword evidence="7" id="KW-1185">Reference proteome</keyword>
<dbReference type="PRINTS" id="PR00455">
    <property type="entry name" value="HTHTETR"/>
</dbReference>
<accession>A0A2T0M6Z8</accession>
<gene>
    <name evidence="6" type="ORF">B0I32_1286</name>
</gene>
<comment type="caution">
    <text evidence="6">The sequence shown here is derived from an EMBL/GenBank/DDBJ whole genome shotgun (WGS) entry which is preliminary data.</text>
</comment>
<dbReference type="InterPro" id="IPR001647">
    <property type="entry name" value="HTH_TetR"/>
</dbReference>
<evidence type="ECO:0000313" key="6">
    <source>
        <dbReference type="EMBL" id="PRX53250.1"/>
    </source>
</evidence>
<dbReference type="PROSITE" id="PS50977">
    <property type="entry name" value="HTH_TETR_2"/>
    <property type="match status" value="1"/>
</dbReference>
<dbReference type="InterPro" id="IPR009057">
    <property type="entry name" value="Homeodomain-like_sf"/>
</dbReference>
<dbReference type="AlphaFoldDB" id="A0A2T0M6Z8"/>
<dbReference type="InterPro" id="IPR036271">
    <property type="entry name" value="Tet_transcr_reg_TetR-rel_C_sf"/>
</dbReference>
<evidence type="ECO:0000256" key="2">
    <source>
        <dbReference type="ARBA" id="ARBA00023125"/>
    </source>
</evidence>
<reference evidence="6 7" key="1">
    <citation type="submission" date="2018-03" db="EMBL/GenBank/DDBJ databases">
        <title>Genomic Encyclopedia of Type Strains, Phase III (KMG-III): the genomes of soil and plant-associated and newly described type strains.</title>
        <authorList>
            <person name="Whitman W."/>
        </authorList>
    </citation>
    <scope>NUCLEOTIDE SEQUENCE [LARGE SCALE GENOMIC DNA]</scope>
    <source>
        <strain evidence="6 7">CGMCC 4.7104</strain>
    </source>
</reference>
<proteinExistence type="predicted"/>
<dbReference type="InterPro" id="IPR050109">
    <property type="entry name" value="HTH-type_TetR-like_transc_reg"/>
</dbReference>
<dbReference type="Pfam" id="PF00440">
    <property type="entry name" value="TetR_N"/>
    <property type="match status" value="1"/>
</dbReference>
<dbReference type="SUPFAM" id="SSF48498">
    <property type="entry name" value="Tetracyclin repressor-like, C-terminal domain"/>
    <property type="match status" value="1"/>
</dbReference>
<dbReference type="PANTHER" id="PTHR30055">
    <property type="entry name" value="HTH-TYPE TRANSCRIPTIONAL REGULATOR RUTR"/>
    <property type="match status" value="1"/>
</dbReference>
<dbReference type="EMBL" id="PVNG01000028">
    <property type="protein sequence ID" value="PRX53250.1"/>
    <property type="molecule type" value="Genomic_DNA"/>
</dbReference>
<dbReference type="PANTHER" id="PTHR30055:SF234">
    <property type="entry name" value="HTH-TYPE TRANSCRIPTIONAL REGULATOR BETI"/>
    <property type="match status" value="1"/>
</dbReference>
<dbReference type="OrthoDB" id="9795011at2"/>
<dbReference type="Pfam" id="PF21597">
    <property type="entry name" value="TetR_C_43"/>
    <property type="match status" value="1"/>
</dbReference>
<evidence type="ECO:0000256" key="3">
    <source>
        <dbReference type="ARBA" id="ARBA00023163"/>
    </source>
</evidence>
<evidence type="ECO:0000256" key="1">
    <source>
        <dbReference type="ARBA" id="ARBA00023015"/>
    </source>
</evidence>
<protein>
    <submittedName>
        <fullName evidence="6">TetR family transcriptional regulator</fullName>
    </submittedName>
</protein>
<keyword evidence="3" id="KW-0804">Transcription</keyword>
<dbReference type="InterPro" id="IPR049445">
    <property type="entry name" value="TetR_SbtR-like_C"/>
</dbReference>
<feature type="DNA-binding region" description="H-T-H motif" evidence="4">
    <location>
        <begin position="66"/>
        <end position="85"/>
    </location>
</feature>
<dbReference type="GO" id="GO:0000976">
    <property type="term" value="F:transcription cis-regulatory region binding"/>
    <property type="evidence" value="ECO:0007669"/>
    <property type="project" value="TreeGrafter"/>
</dbReference>
<sequence>MPGHPSRIELERGTDRAELRAAVHADLRVPPQDGPGPDLRADARHNRERILGAAREAFATRGLDVPMAAIARRAGVGVATLYRRFPSRESLVVEVFADQLTACASTVDDALADPDPWRGFTTAIEKICAMQLADRGFATAFMTAFPAATGYEHTRAHAERRFAELVRRAKEAGRLRADFDSADLVLLLKAVCGVTADAGEAAAASSRRLVAYLLQSFEAGRTAPLPPPPPLDLGHLHPVAPR</sequence>